<dbReference type="EnsemblMetazoa" id="Aqu2.1.38254_001">
    <property type="protein sequence ID" value="Aqu2.1.38254_001"/>
    <property type="gene ID" value="Aqu2.1.38254"/>
</dbReference>
<name>A0A1X7VEU7_AMPQE</name>
<organism evidence="1">
    <name type="scientific">Amphimedon queenslandica</name>
    <name type="common">Sponge</name>
    <dbReference type="NCBI Taxonomy" id="400682"/>
    <lineage>
        <taxon>Eukaryota</taxon>
        <taxon>Metazoa</taxon>
        <taxon>Porifera</taxon>
        <taxon>Demospongiae</taxon>
        <taxon>Heteroscleromorpha</taxon>
        <taxon>Haplosclerida</taxon>
        <taxon>Niphatidae</taxon>
        <taxon>Amphimedon</taxon>
    </lineage>
</organism>
<proteinExistence type="predicted"/>
<reference evidence="1" key="1">
    <citation type="submission" date="2017-05" db="UniProtKB">
        <authorList>
            <consortium name="EnsemblMetazoa"/>
        </authorList>
    </citation>
    <scope>IDENTIFICATION</scope>
</reference>
<dbReference type="AlphaFoldDB" id="A0A1X7VEU7"/>
<protein>
    <submittedName>
        <fullName evidence="1">Uncharacterized protein</fullName>
    </submittedName>
</protein>
<evidence type="ECO:0000313" key="1">
    <source>
        <dbReference type="EnsemblMetazoa" id="Aqu2.1.38254_001"/>
    </source>
</evidence>
<dbReference type="InParanoid" id="A0A1X7VEU7"/>
<accession>A0A1X7VEU7</accession>
<sequence>ANTCVLQETTLFWHKLVLKNISGKMETIGKNRKVKEFFVSTKMSLLFNNYFFLFCKMLTIC</sequence>